<dbReference type="InterPro" id="IPR029069">
    <property type="entry name" value="HotDog_dom_sf"/>
</dbReference>
<keyword evidence="4" id="KW-1185">Reference proteome</keyword>
<dbReference type="Proteomes" id="UP000293865">
    <property type="component" value="Unassembled WGS sequence"/>
</dbReference>
<accession>A0A4Q2KSI8</accession>
<organism evidence="3 4">
    <name type="scientific">Agromyces albus</name>
    <dbReference type="NCBI Taxonomy" id="205332"/>
    <lineage>
        <taxon>Bacteria</taxon>
        <taxon>Bacillati</taxon>
        <taxon>Actinomycetota</taxon>
        <taxon>Actinomycetes</taxon>
        <taxon>Micrococcales</taxon>
        <taxon>Microbacteriaceae</taxon>
        <taxon>Agromyces</taxon>
    </lineage>
</organism>
<proteinExistence type="inferred from homology"/>
<sequence length="150" mass="16290">MTTTATYADIPGLVGTDLGFTDWLEITQESVNTFADATGDHQWIHVDPERAKDGPFGGPIAHGFLTLSLAVKFWTDLLDVEGVSTKVNYGLDKVRFISPVKVGLRVRMNAVIAEVTEVAGGYQLTVDQTIEIDGGTKPAVVARALYRFYA</sequence>
<evidence type="ECO:0000259" key="2">
    <source>
        <dbReference type="Pfam" id="PF01575"/>
    </source>
</evidence>
<evidence type="ECO:0000313" key="3">
    <source>
        <dbReference type="EMBL" id="RXZ67729.1"/>
    </source>
</evidence>
<dbReference type="RefSeq" id="WP_129521978.1">
    <property type="nucleotide sequence ID" value="NZ_SDPN01000040.1"/>
</dbReference>
<dbReference type="SUPFAM" id="SSF54637">
    <property type="entry name" value="Thioesterase/thiol ester dehydrase-isomerase"/>
    <property type="match status" value="1"/>
</dbReference>
<reference evidence="3 4" key="1">
    <citation type="submission" date="2019-01" db="EMBL/GenBank/DDBJ databases">
        <title>Agromyces.</title>
        <authorList>
            <person name="Li J."/>
        </authorList>
    </citation>
    <scope>NUCLEOTIDE SEQUENCE [LARGE SCALE GENOMIC DNA]</scope>
    <source>
        <strain evidence="3 4">DSM 15934</strain>
    </source>
</reference>
<feature type="domain" description="MaoC-like" evidence="2">
    <location>
        <begin position="14"/>
        <end position="121"/>
    </location>
</feature>
<comment type="caution">
    <text evidence="3">The sequence shown here is derived from an EMBL/GenBank/DDBJ whole genome shotgun (WGS) entry which is preliminary data.</text>
</comment>
<gene>
    <name evidence="3" type="ORF">ESP51_16425</name>
</gene>
<dbReference type="InterPro" id="IPR002539">
    <property type="entry name" value="MaoC-like_dom"/>
</dbReference>
<comment type="similarity">
    <text evidence="1">Belongs to the enoyl-CoA hydratase/isomerase family.</text>
</comment>
<dbReference type="Pfam" id="PF01575">
    <property type="entry name" value="MaoC_dehydratas"/>
    <property type="match status" value="1"/>
</dbReference>
<protein>
    <submittedName>
        <fullName evidence="3">MaoC family dehydratase</fullName>
    </submittedName>
</protein>
<name>A0A4Q2KSI8_9MICO</name>
<dbReference type="OrthoDB" id="9801735at2"/>
<dbReference type="PANTHER" id="PTHR42993">
    <property type="entry name" value="MAOC-LIKE DEHYDRATASE DOMAIN-CONTAINING PROTEIN"/>
    <property type="match status" value="1"/>
</dbReference>
<dbReference type="EMBL" id="SDPN01000040">
    <property type="protein sequence ID" value="RXZ67729.1"/>
    <property type="molecule type" value="Genomic_DNA"/>
</dbReference>
<evidence type="ECO:0000313" key="4">
    <source>
        <dbReference type="Proteomes" id="UP000293865"/>
    </source>
</evidence>
<dbReference type="AlphaFoldDB" id="A0A4Q2KSI8"/>
<dbReference type="Gene3D" id="3.10.129.10">
    <property type="entry name" value="Hotdog Thioesterase"/>
    <property type="match status" value="1"/>
</dbReference>
<dbReference type="CDD" id="cd03450">
    <property type="entry name" value="NodN"/>
    <property type="match status" value="1"/>
</dbReference>
<dbReference type="InterPro" id="IPR039375">
    <property type="entry name" value="NodN-like"/>
</dbReference>
<dbReference type="PANTHER" id="PTHR42993:SF1">
    <property type="entry name" value="MAOC-LIKE DEHYDRATASE DOMAIN-CONTAINING PROTEIN"/>
    <property type="match status" value="1"/>
</dbReference>
<evidence type="ECO:0000256" key="1">
    <source>
        <dbReference type="ARBA" id="ARBA00005254"/>
    </source>
</evidence>